<dbReference type="EMBL" id="CP006841">
    <property type="protein sequence ID" value="ALA67411.1"/>
    <property type="molecule type" value="Genomic_DNA"/>
</dbReference>
<keyword evidence="2" id="KW-1185">Reference proteome</keyword>
<dbReference type="Proteomes" id="UP000058446">
    <property type="component" value="Chromosome"/>
</dbReference>
<dbReference type="AlphaFoldDB" id="A0A0K2H119"/>
<dbReference type="STRING" id="1408189.CLAC_06335"/>
<accession>A0A0K2H119</accession>
<sequence>MQRRVLDQVWTPTQHIALWLGAWLTGNEGYDHTTDALKSLGGPSSTPGSLVLADAVVPDAVDVDKPLGLSEMMRLLKAATEGGDWAEDPRALVRLVLGGPGDAPLLTAGTEAATATAAAGGAIVVADAEPGFHHVLVKEDDSWLWFTLEGHLPEPAYLSPGEADLQLADAAREAAATIAALPKGHSPAASGRTDPRLMVGLLDDHLDMAFVPDAVPRRALGVLARADRVSSILAIAQGSESGVGGSAFDPQLIPLWKKIRQARMSAVEYAVRDWTR</sequence>
<reference evidence="1 2" key="1">
    <citation type="submission" date="2013-10" db="EMBL/GenBank/DDBJ databases">
        <title>Complete genome sequence of Corynebacterium lactis DSM 45799(T), isolated from raw cow milk.</title>
        <authorList>
            <person name="Ruckert C."/>
            <person name="Albersmeier A."/>
            <person name="Lipski A."/>
            <person name="Kalinowski J."/>
        </authorList>
    </citation>
    <scope>NUCLEOTIDE SEQUENCE [LARGE SCALE GENOMIC DNA]</scope>
    <source>
        <strain evidence="1 2">RW2-5</strain>
    </source>
</reference>
<evidence type="ECO:0000313" key="2">
    <source>
        <dbReference type="Proteomes" id="UP000058446"/>
    </source>
</evidence>
<dbReference type="RefSeq" id="WP_053412166.1">
    <property type="nucleotide sequence ID" value="NZ_CP006841.1"/>
</dbReference>
<dbReference type="KEGG" id="clw:CLAC_06335"/>
<protein>
    <submittedName>
        <fullName evidence="1">Uncharacterized protein</fullName>
    </submittedName>
</protein>
<name>A0A0K2H119_9CORY</name>
<proteinExistence type="predicted"/>
<gene>
    <name evidence="1" type="ORF">CLAC_06335</name>
</gene>
<dbReference type="OrthoDB" id="4420946at2"/>
<evidence type="ECO:0000313" key="1">
    <source>
        <dbReference type="EMBL" id="ALA67411.1"/>
    </source>
</evidence>
<dbReference type="PATRIC" id="fig|1408189.4.peg.1259"/>
<organism evidence="1 2">
    <name type="scientific">Corynebacterium lactis RW2-5</name>
    <dbReference type="NCBI Taxonomy" id="1408189"/>
    <lineage>
        <taxon>Bacteria</taxon>
        <taxon>Bacillati</taxon>
        <taxon>Actinomycetota</taxon>
        <taxon>Actinomycetes</taxon>
        <taxon>Mycobacteriales</taxon>
        <taxon>Corynebacteriaceae</taxon>
        <taxon>Corynebacterium</taxon>
    </lineage>
</organism>